<feature type="domain" description="DUF3868" evidence="1">
    <location>
        <begin position="54"/>
        <end position="141"/>
    </location>
</feature>
<reference evidence="2 3" key="1">
    <citation type="submission" date="2020-08" db="EMBL/GenBank/DDBJ databases">
        <title>Genome public.</title>
        <authorList>
            <person name="Liu C."/>
            <person name="Sun Q."/>
        </authorList>
    </citation>
    <scope>NUCLEOTIDE SEQUENCE [LARGE SCALE GENOMIC DNA]</scope>
    <source>
        <strain evidence="2 3">BX2</strain>
    </source>
</reference>
<organism evidence="2 3">
    <name type="scientific">Parabacteroides segnis</name>
    <dbReference type="NCBI Taxonomy" id="2763058"/>
    <lineage>
        <taxon>Bacteria</taxon>
        <taxon>Pseudomonadati</taxon>
        <taxon>Bacteroidota</taxon>
        <taxon>Bacteroidia</taxon>
        <taxon>Bacteroidales</taxon>
        <taxon>Tannerellaceae</taxon>
        <taxon>Parabacteroides</taxon>
    </lineage>
</organism>
<dbReference type="EMBL" id="JACOOI010000015">
    <property type="protein sequence ID" value="MBC5644082.1"/>
    <property type="molecule type" value="Genomic_DNA"/>
</dbReference>
<evidence type="ECO:0000259" key="1">
    <source>
        <dbReference type="Pfam" id="PF12984"/>
    </source>
</evidence>
<name>A0ABR7E2U2_9BACT</name>
<protein>
    <submittedName>
        <fullName evidence="2">DUF3868 domain-containing protein</fullName>
    </submittedName>
</protein>
<proteinExistence type="predicted"/>
<dbReference type="Pfam" id="PF12984">
    <property type="entry name" value="DUF3868"/>
    <property type="match status" value="1"/>
</dbReference>
<sequence>MEKLFYTRGYDTPLTPSREGKGYFRTLLSGVGQVVSDRSIFLPSGEGAGGVLSFLLLACLFLFSQPVFSQTGNILFTPETLVIHDDSIRIGMNIIVRNIGIPTDRSLSLIPSLCRDNKQVSLPPVILSGRQRSRFDQREELIAPHSCKEKPYMRLIGIKEKDTYTIHYNISLPYAGWMRHASLCLKQVERDCCKETLLSDTLLTKDINLPDPCTGLEEKGGEP</sequence>
<accession>A0ABR7E2U2</accession>
<keyword evidence="3" id="KW-1185">Reference proteome</keyword>
<evidence type="ECO:0000313" key="3">
    <source>
        <dbReference type="Proteomes" id="UP000644010"/>
    </source>
</evidence>
<dbReference type="Proteomes" id="UP000644010">
    <property type="component" value="Unassembled WGS sequence"/>
</dbReference>
<evidence type="ECO:0000313" key="2">
    <source>
        <dbReference type="EMBL" id="MBC5644082.1"/>
    </source>
</evidence>
<comment type="caution">
    <text evidence="2">The sequence shown here is derived from an EMBL/GenBank/DDBJ whole genome shotgun (WGS) entry which is preliminary data.</text>
</comment>
<dbReference type="InterPro" id="IPR024480">
    <property type="entry name" value="DUF3868"/>
</dbReference>
<gene>
    <name evidence="2" type="ORF">H8S77_14455</name>
</gene>
<dbReference type="RefSeq" id="WP_186960017.1">
    <property type="nucleotide sequence ID" value="NZ_JACOOI010000015.1"/>
</dbReference>